<dbReference type="GO" id="GO:0019104">
    <property type="term" value="F:DNA N-glycosylase activity"/>
    <property type="evidence" value="ECO:0007669"/>
    <property type="project" value="InterPro"/>
</dbReference>
<dbReference type="Gene3D" id="1.10.8.50">
    <property type="match status" value="1"/>
</dbReference>
<protein>
    <recommendedName>
        <fullName evidence="1">Formamidopyrimidine-DNA glycosylase catalytic domain-containing protein</fullName>
    </recommendedName>
</protein>
<sequence>DLPKHSHVRFVFSDRTELVFVDVRRFGKGDYRGWAPHRGPDPYDEFEVFKNNIYINMQKKILSKPISEILMNQNYFNGVGNYLRAEICGKFDCNPFLSAREIIDDEFLSHTSEIMHQSYLCSGGSLHQWQNPFSSLEKSEEYYLKKTRSLQEWLEFYGKGESIVDRTGRRFWFNNKWREFLDRPLT</sequence>
<dbReference type="AlphaFoldDB" id="A0A382IJV7"/>
<dbReference type="SUPFAM" id="SSF81624">
    <property type="entry name" value="N-terminal domain of MutM-like DNA repair proteins"/>
    <property type="match status" value="1"/>
</dbReference>
<dbReference type="PANTHER" id="PTHR22993">
    <property type="entry name" value="FORMAMIDOPYRIMIDINE-DNA GLYCOSYLASE"/>
    <property type="match status" value="1"/>
</dbReference>
<dbReference type="GO" id="GO:0003906">
    <property type="term" value="F:DNA-(apurinic or apyrimidinic site) endonuclease activity"/>
    <property type="evidence" value="ECO:0007669"/>
    <property type="project" value="InterPro"/>
</dbReference>
<name>A0A382IJV7_9ZZZZ</name>
<reference evidence="2" key="1">
    <citation type="submission" date="2018-05" db="EMBL/GenBank/DDBJ databases">
        <authorList>
            <person name="Lanie J.A."/>
            <person name="Ng W.-L."/>
            <person name="Kazmierczak K.M."/>
            <person name="Andrzejewski T.M."/>
            <person name="Davidsen T.M."/>
            <person name="Wayne K.J."/>
            <person name="Tettelin H."/>
            <person name="Glass J.I."/>
            <person name="Rusch D."/>
            <person name="Podicherti R."/>
            <person name="Tsui H.-C.T."/>
            <person name="Winkler M.E."/>
        </authorList>
    </citation>
    <scope>NUCLEOTIDE SEQUENCE</scope>
</reference>
<dbReference type="InterPro" id="IPR010979">
    <property type="entry name" value="Ribosomal_uS13-like_H2TH"/>
</dbReference>
<feature type="non-terminal residue" evidence="2">
    <location>
        <position position="1"/>
    </location>
</feature>
<evidence type="ECO:0000259" key="1">
    <source>
        <dbReference type="PROSITE" id="PS51068"/>
    </source>
</evidence>
<dbReference type="SUPFAM" id="SSF46946">
    <property type="entry name" value="S13-like H2TH domain"/>
    <property type="match status" value="1"/>
</dbReference>
<dbReference type="InterPro" id="IPR012319">
    <property type="entry name" value="FPG_cat"/>
</dbReference>
<proteinExistence type="predicted"/>
<dbReference type="GO" id="GO:0003676">
    <property type="term" value="F:nucleic acid binding"/>
    <property type="evidence" value="ECO:0007669"/>
    <property type="project" value="InterPro"/>
</dbReference>
<dbReference type="PROSITE" id="PS51068">
    <property type="entry name" value="FPG_CAT"/>
    <property type="match status" value="1"/>
</dbReference>
<dbReference type="InterPro" id="IPR035937">
    <property type="entry name" value="FPG_N"/>
</dbReference>
<dbReference type="GO" id="GO:0005634">
    <property type="term" value="C:nucleus"/>
    <property type="evidence" value="ECO:0007669"/>
    <property type="project" value="TreeGrafter"/>
</dbReference>
<dbReference type="GO" id="GO:0008270">
    <property type="term" value="F:zinc ion binding"/>
    <property type="evidence" value="ECO:0007669"/>
    <property type="project" value="InterPro"/>
</dbReference>
<dbReference type="GO" id="GO:0006284">
    <property type="term" value="P:base-excision repair"/>
    <property type="evidence" value="ECO:0007669"/>
    <property type="project" value="InterPro"/>
</dbReference>
<dbReference type="Gene3D" id="3.20.190.10">
    <property type="entry name" value="MutM-like, N-terminal"/>
    <property type="match status" value="1"/>
</dbReference>
<evidence type="ECO:0000313" key="2">
    <source>
        <dbReference type="EMBL" id="SVB99569.1"/>
    </source>
</evidence>
<dbReference type="PANTHER" id="PTHR22993:SF27">
    <property type="entry name" value="ENDONUCLEASE 8-LIKE 1"/>
    <property type="match status" value="1"/>
</dbReference>
<organism evidence="2">
    <name type="scientific">marine metagenome</name>
    <dbReference type="NCBI Taxonomy" id="408172"/>
    <lineage>
        <taxon>unclassified sequences</taxon>
        <taxon>metagenomes</taxon>
        <taxon>ecological metagenomes</taxon>
    </lineage>
</organism>
<feature type="domain" description="Formamidopyrimidine-DNA glycosylase catalytic" evidence="1">
    <location>
        <begin position="1"/>
        <end position="27"/>
    </location>
</feature>
<accession>A0A382IJV7</accession>
<dbReference type="EMBL" id="UINC01067676">
    <property type="protein sequence ID" value="SVB99569.1"/>
    <property type="molecule type" value="Genomic_DNA"/>
</dbReference>
<gene>
    <name evidence="2" type="ORF">METZ01_LOCUS252423</name>
</gene>